<dbReference type="Proteomes" id="UP000194012">
    <property type="component" value="Unassembled WGS sequence"/>
</dbReference>
<dbReference type="AlphaFoldDB" id="A0A1X6ZGD1"/>
<proteinExistence type="predicted"/>
<protein>
    <submittedName>
        <fullName evidence="1">Uncharacterized protein</fullName>
    </submittedName>
</protein>
<reference evidence="2" key="1">
    <citation type="submission" date="2017-03" db="EMBL/GenBank/DDBJ databases">
        <authorList>
            <person name="Rodrigo-Torres L."/>
            <person name="Arahal R.D."/>
            <person name="Lucena T."/>
        </authorList>
    </citation>
    <scope>NUCLEOTIDE SEQUENCE [LARGE SCALE GENOMIC DNA]</scope>
    <source>
        <strain evidence="2">CECT 8370</strain>
    </source>
</reference>
<accession>A0A1X6ZGD1</accession>
<gene>
    <name evidence="1" type="ORF">ROG8370_02237</name>
</gene>
<sequence>MSLTADTMALRDRDIAVHAGDDARLVATLTGFAEQLMEKVALRAQNAGAPLPAQAGVLRPMI</sequence>
<keyword evidence="2" id="KW-1185">Reference proteome</keyword>
<evidence type="ECO:0000313" key="1">
    <source>
        <dbReference type="EMBL" id="SLN50587.1"/>
    </source>
</evidence>
<name>A0A1X6ZGD1_9RHOB</name>
<organism evidence="1 2">
    <name type="scientific">Roseovarius gaetbuli</name>
    <dbReference type="NCBI Taxonomy" id="1356575"/>
    <lineage>
        <taxon>Bacteria</taxon>
        <taxon>Pseudomonadati</taxon>
        <taxon>Pseudomonadota</taxon>
        <taxon>Alphaproteobacteria</taxon>
        <taxon>Rhodobacterales</taxon>
        <taxon>Roseobacteraceae</taxon>
        <taxon>Roseovarius</taxon>
    </lineage>
</organism>
<evidence type="ECO:0000313" key="2">
    <source>
        <dbReference type="Proteomes" id="UP000194012"/>
    </source>
</evidence>
<dbReference type="EMBL" id="FWFJ01000020">
    <property type="protein sequence ID" value="SLN50587.1"/>
    <property type="molecule type" value="Genomic_DNA"/>
</dbReference>